<dbReference type="EMBL" id="CAJPVJ010011183">
    <property type="protein sequence ID" value="CAG2173658.1"/>
    <property type="molecule type" value="Genomic_DNA"/>
</dbReference>
<feature type="transmembrane region" description="Helical" evidence="1">
    <location>
        <begin position="114"/>
        <end position="137"/>
    </location>
</feature>
<dbReference type="OrthoDB" id="5531344at2759"/>
<proteinExistence type="predicted"/>
<dbReference type="Gene3D" id="3.90.1170.40">
    <property type="entry name" value="Molybdopterin biosynthesis MoaE subunit"/>
    <property type="match status" value="1"/>
</dbReference>
<name>A0A7R9QTD3_9ACAR</name>
<dbReference type="InterPro" id="IPR036563">
    <property type="entry name" value="MoaE_sf"/>
</dbReference>
<evidence type="ECO:0000313" key="4">
    <source>
        <dbReference type="Proteomes" id="UP000728032"/>
    </source>
</evidence>
<reference evidence="3" key="1">
    <citation type="submission" date="2020-11" db="EMBL/GenBank/DDBJ databases">
        <authorList>
            <person name="Tran Van P."/>
        </authorList>
    </citation>
    <scope>NUCLEOTIDE SEQUENCE</scope>
</reference>
<gene>
    <name evidence="3" type="ORF">ONB1V03_LOCUS13107</name>
</gene>
<protein>
    <submittedName>
        <fullName evidence="3">Uncharacterized protein</fullName>
    </submittedName>
</protein>
<dbReference type="InterPro" id="IPR003448">
    <property type="entry name" value="Mopterin_biosynth_MoaE"/>
</dbReference>
<feature type="chain" id="PRO_5036211921" evidence="2">
    <location>
        <begin position="19"/>
        <end position="316"/>
    </location>
</feature>
<keyword evidence="1" id="KW-0812">Transmembrane</keyword>
<dbReference type="GO" id="GO:0006777">
    <property type="term" value="P:Mo-molybdopterin cofactor biosynthetic process"/>
    <property type="evidence" value="ECO:0007669"/>
    <property type="project" value="InterPro"/>
</dbReference>
<keyword evidence="1" id="KW-1133">Transmembrane helix</keyword>
<keyword evidence="4" id="KW-1185">Reference proteome</keyword>
<feature type="signal peptide" evidence="2">
    <location>
        <begin position="1"/>
        <end position="18"/>
    </location>
</feature>
<sequence>MPTKRILVLICLCATLESMFTGLETSLQTNIEEFVERCGLRMNSDARAHLSSSISGAMTVSQALAIPLSTYISPKIILFIGAIWAGSIIYGLGIGPMYGTNYQLIEQITPLTDLVAVLFVLCPGAVEVLIQIILGMVMERHEIIGDKYVVKLVDHVLDANEAIEWVSDPTCGAVALFMGVTRRTESGDPEHRHVQCLVYEAYHSMAIKQMQTIVEQNIASYGAHDIRKCYMSHRLGRVGVGEASLLIACSGAHRRPAHQLVLKLVDDIKAVVPIWKRIHYTTDDGVHTTTEWSDKSEAFWISRQSDTRDAYTANTS</sequence>
<accession>A0A7R9QTD3</accession>
<dbReference type="SUPFAM" id="SSF54690">
    <property type="entry name" value="Molybdopterin synthase subunit MoaE"/>
    <property type="match status" value="1"/>
</dbReference>
<dbReference type="EMBL" id="OC926008">
    <property type="protein sequence ID" value="CAD7656471.1"/>
    <property type="molecule type" value="Genomic_DNA"/>
</dbReference>
<dbReference type="CDD" id="cd00756">
    <property type="entry name" value="MoaE"/>
    <property type="match status" value="1"/>
</dbReference>
<evidence type="ECO:0000256" key="2">
    <source>
        <dbReference type="SAM" id="SignalP"/>
    </source>
</evidence>
<dbReference type="Proteomes" id="UP000728032">
    <property type="component" value="Unassembled WGS sequence"/>
</dbReference>
<dbReference type="PANTHER" id="PTHR23404">
    <property type="entry name" value="MOLYBDOPTERIN SYNTHASE RELATED"/>
    <property type="match status" value="1"/>
</dbReference>
<dbReference type="AlphaFoldDB" id="A0A7R9QTD3"/>
<feature type="transmembrane region" description="Helical" evidence="1">
    <location>
        <begin position="76"/>
        <end position="94"/>
    </location>
</feature>
<organism evidence="3">
    <name type="scientific">Oppiella nova</name>
    <dbReference type="NCBI Taxonomy" id="334625"/>
    <lineage>
        <taxon>Eukaryota</taxon>
        <taxon>Metazoa</taxon>
        <taxon>Ecdysozoa</taxon>
        <taxon>Arthropoda</taxon>
        <taxon>Chelicerata</taxon>
        <taxon>Arachnida</taxon>
        <taxon>Acari</taxon>
        <taxon>Acariformes</taxon>
        <taxon>Sarcoptiformes</taxon>
        <taxon>Oribatida</taxon>
        <taxon>Brachypylina</taxon>
        <taxon>Oppioidea</taxon>
        <taxon>Oppiidae</taxon>
        <taxon>Oppiella</taxon>
    </lineage>
</organism>
<evidence type="ECO:0000256" key="1">
    <source>
        <dbReference type="SAM" id="Phobius"/>
    </source>
</evidence>
<dbReference type="Pfam" id="PF02391">
    <property type="entry name" value="MoaE"/>
    <property type="match status" value="1"/>
</dbReference>
<evidence type="ECO:0000313" key="3">
    <source>
        <dbReference type="EMBL" id="CAD7656471.1"/>
    </source>
</evidence>
<keyword evidence="1" id="KW-0472">Membrane</keyword>
<keyword evidence="2" id="KW-0732">Signal</keyword>